<feature type="compositionally biased region" description="Basic and acidic residues" evidence="11">
    <location>
        <begin position="72"/>
        <end position="99"/>
    </location>
</feature>
<keyword evidence="4 9" id="KW-0479">Metal-binding</keyword>
<evidence type="ECO:0000256" key="3">
    <source>
        <dbReference type="ARBA" id="ARBA00022722"/>
    </source>
</evidence>
<dbReference type="GO" id="GO:0004519">
    <property type="term" value="F:endonuclease activity"/>
    <property type="evidence" value="ECO:0007669"/>
    <property type="project" value="UniProtKB-UniRule"/>
</dbReference>
<name>A0A150X5C6_9BACT</name>
<dbReference type="SUPFAM" id="SSF54060">
    <property type="entry name" value="His-Me finger endonucleases"/>
    <property type="match status" value="1"/>
</dbReference>
<evidence type="ECO:0000259" key="12">
    <source>
        <dbReference type="SMART" id="SM00477"/>
    </source>
</evidence>
<dbReference type="EC" id="3.1.30.-" evidence="10"/>
<feature type="active site" description="Proton acceptor" evidence="8">
    <location>
        <position position="195"/>
    </location>
</feature>
<gene>
    <name evidence="14" type="ORF">AWW68_14365</name>
</gene>
<sequence>MAQKRKTTSRKTSAKKRPSGRTNSGSSFGRFLLGIIILAGLAYAALAIKEGQLVPNVIQEFSVESLLPSKSDTQKPEPTTVKKELAAPTPKKEEPKAVEPEKSLDYDAFDLYFTTAFDFGWPAYSTTDAVIERPYYTISYSEEHEQAMWVAYKLVADSLAKPTFERKDNFREDPRVRTESASLADYRGSGYDRGHLAPAADFSYDEFALSQSFYMSNMSPQDPSFNRGIWKKLEDQVRNWAKVNNTIYVVTGPVLNKKFKTIGRNEVSVPEYYYKIVLDIEKPEVKAIAFLMKNEKSSADLSTFVVSIDELEKLTKLDFFPAMPDELEDALESGISINKWF</sequence>
<comment type="cofactor">
    <cofactor evidence="1 10">
        <name>Mg(2+)</name>
        <dbReference type="ChEBI" id="CHEBI:18420"/>
    </cofactor>
</comment>
<evidence type="ECO:0000256" key="1">
    <source>
        <dbReference type="ARBA" id="ARBA00001946"/>
    </source>
</evidence>
<dbReference type="PANTHER" id="PTHR13966:SF5">
    <property type="entry name" value="ENDONUCLEASE G, MITOCHONDRIAL"/>
    <property type="match status" value="1"/>
</dbReference>
<dbReference type="RefSeq" id="WP_068222822.1">
    <property type="nucleotide sequence ID" value="NZ_LRPC01000028.1"/>
</dbReference>
<feature type="binding site" evidence="9">
    <location>
        <position position="226"/>
    </location>
    <ligand>
        <name>Mg(2+)</name>
        <dbReference type="ChEBI" id="CHEBI:18420"/>
        <note>catalytic</note>
    </ligand>
</feature>
<keyword evidence="7" id="KW-0460">Magnesium</keyword>
<dbReference type="OrthoDB" id="9811262at2"/>
<feature type="region of interest" description="Disordered" evidence="11">
    <location>
        <begin position="1"/>
        <end position="24"/>
    </location>
</feature>
<reference evidence="14 15" key="1">
    <citation type="submission" date="2016-01" db="EMBL/GenBank/DDBJ databases">
        <title>Genome sequencing of Roseivirga spongicola UST030701-084.</title>
        <authorList>
            <person name="Selvaratnam C."/>
            <person name="Thevarajoo S."/>
            <person name="Goh K.M."/>
            <person name="Ee R."/>
            <person name="Chan K.-G."/>
            <person name="Chong C.S."/>
        </authorList>
    </citation>
    <scope>NUCLEOTIDE SEQUENCE [LARGE SCALE GENOMIC DNA]</scope>
    <source>
        <strain evidence="14 15">UST030701-084</strain>
    </source>
</reference>
<dbReference type="SMART" id="SM00892">
    <property type="entry name" value="Endonuclease_NS"/>
    <property type="match status" value="1"/>
</dbReference>
<accession>A0A150X5C6</accession>
<evidence type="ECO:0000256" key="4">
    <source>
        <dbReference type="ARBA" id="ARBA00022723"/>
    </source>
</evidence>
<evidence type="ECO:0000256" key="6">
    <source>
        <dbReference type="ARBA" id="ARBA00022801"/>
    </source>
</evidence>
<feature type="domain" description="ENPP1-3/EXOG-like endonuclease/phosphodiesterase" evidence="12">
    <location>
        <begin position="133"/>
        <end position="326"/>
    </location>
</feature>
<dbReference type="CDD" id="cd00091">
    <property type="entry name" value="NUC"/>
    <property type="match status" value="1"/>
</dbReference>
<feature type="domain" description="DNA/RNA non-specific endonuclease/pyrophosphatase/phosphodiesterase" evidence="13">
    <location>
        <begin position="132"/>
        <end position="326"/>
    </location>
</feature>
<dbReference type="GO" id="GO:0046872">
    <property type="term" value="F:metal ion binding"/>
    <property type="evidence" value="ECO:0007669"/>
    <property type="project" value="UniProtKB-KW"/>
</dbReference>
<dbReference type="InterPro" id="IPR020821">
    <property type="entry name" value="ENPP1-3/EXOG-like_nuc-like"/>
</dbReference>
<keyword evidence="6 10" id="KW-0378">Hydrolase</keyword>
<dbReference type="InterPro" id="IPR001604">
    <property type="entry name" value="Endo_G_ENPP1-like_dom"/>
</dbReference>
<evidence type="ECO:0000256" key="8">
    <source>
        <dbReference type="PIRSR" id="PIRSR640255-1"/>
    </source>
</evidence>
<dbReference type="EMBL" id="LRPC01000028">
    <property type="protein sequence ID" value="KYG73852.1"/>
    <property type="molecule type" value="Genomic_DNA"/>
</dbReference>
<dbReference type="Proteomes" id="UP000075606">
    <property type="component" value="Unassembled WGS sequence"/>
</dbReference>
<keyword evidence="5 10" id="KW-0255">Endonuclease</keyword>
<dbReference type="PANTHER" id="PTHR13966">
    <property type="entry name" value="ENDONUCLEASE RELATED"/>
    <property type="match status" value="1"/>
</dbReference>
<dbReference type="InterPro" id="IPR044929">
    <property type="entry name" value="DNA/RNA_non-sp_Endonuclease_sf"/>
</dbReference>
<evidence type="ECO:0000313" key="14">
    <source>
        <dbReference type="EMBL" id="KYG73852.1"/>
    </source>
</evidence>
<dbReference type="InterPro" id="IPR040255">
    <property type="entry name" value="Non-specific_endonuclease"/>
</dbReference>
<evidence type="ECO:0000256" key="10">
    <source>
        <dbReference type="RuleBase" id="RU366055"/>
    </source>
</evidence>
<feature type="compositionally biased region" description="Basic residues" evidence="11">
    <location>
        <begin position="1"/>
        <end position="19"/>
    </location>
</feature>
<dbReference type="STRING" id="333140.AWW68_14365"/>
<feature type="region of interest" description="Disordered" evidence="11">
    <location>
        <begin position="69"/>
        <end position="99"/>
    </location>
</feature>
<dbReference type="GO" id="GO:0016787">
    <property type="term" value="F:hydrolase activity"/>
    <property type="evidence" value="ECO:0007669"/>
    <property type="project" value="UniProtKB-KW"/>
</dbReference>
<dbReference type="GO" id="GO:0003676">
    <property type="term" value="F:nucleic acid binding"/>
    <property type="evidence" value="ECO:0007669"/>
    <property type="project" value="InterPro"/>
</dbReference>
<proteinExistence type="inferred from homology"/>
<dbReference type="AlphaFoldDB" id="A0A150X5C6"/>
<organism evidence="14 15">
    <name type="scientific">Roseivirga spongicola</name>
    <dbReference type="NCBI Taxonomy" id="333140"/>
    <lineage>
        <taxon>Bacteria</taxon>
        <taxon>Pseudomonadati</taxon>
        <taxon>Bacteroidota</taxon>
        <taxon>Cytophagia</taxon>
        <taxon>Cytophagales</taxon>
        <taxon>Roseivirgaceae</taxon>
        <taxon>Roseivirga</taxon>
    </lineage>
</organism>
<dbReference type="InterPro" id="IPR018524">
    <property type="entry name" value="DNA/RNA_endonuclease_AS"/>
</dbReference>
<evidence type="ECO:0000256" key="11">
    <source>
        <dbReference type="SAM" id="MobiDB-lite"/>
    </source>
</evidence>
<keyword evidence="15" id="KW-1185">Reference proteome</keyword>
<evidence type="ECO:0000259" key="13">
    <source>
        <dbReference type="SMART" id="SM00892"/>
    </source>
</evidence>
<comment type="caution">
    <text evidence="14">The sequence shown here is derived from an EMBL/GenBank/DDBJ whole genome shotgun (WGS) entry which is preliminary data.</text>
</comment>
<evidence type="ECO:0000256" key="9">
    <source>
        <dbReference type="PIRSR" id="PIRSR640255-2"/>
    </source>
</evidence>
<evidence type="ECO:0000313" key="15">
    <source>
        <dbReference type="Proteomes" id="UP000075606"/>
    </source>
</evidence>
<evidence type="ECO:0000256" key="5">
    <source>
        <dbReference type="ARBA" id="ARBA00022759"/>
    </source>
</evidence>
<protein>
    <recommendedName>
        <fullName evidence="10">Endonuclease</fullName>
        <ecNumber evidence="10">3.1.30.-</ecNumber>
    </recommendedName>
</protein>
<dbReference type="Pfam" id="PF01223">
    <property type="entry name" value="Endonuclease_NS"/>
    <property type="match status" value="1"/>
</dbReference>
<keyword evidence="3 10" id="KW-0540">Nuclease</keyword>
<dbReference type="SMART" id="SM00477">
    <property type="entry name" value="NUC"/>
    <property type="match status" value="1"/>
</dbReference>
<comment type="similarity">
    <text evidence="2 10">Belongs to the DNA/RNA non-specific endonuclease family.</text>
</comment>
<dbReference type="PROSITE" id="PS01070">
    <property type="entry name" value="NUCLEASE_NON_SPEC"/>
    <property type="match status" value="1"/>
</dbReference>
<dbReference type="InterPro" id="IPR044925">
    <property type="entry name" value="His-Me_finger_sf"/>
</dbReference>
<evidence type="ECO:0000256" key="2">
    <source>
        <dbReference type="ARBA" id="ARBA00010052"/>
    </source>
</evidence>
<dbReference type="Gene3D" id="3.40.570.10">
    <property type="entry name" value="Extracellular Endonuclease, subunit A"/>
    <property type="match status" value="1"/>
</dbReference>
<evidence type="ECO:0000256" key="7">
    <source>
        <dbReference type="ARBA" id="ARBA00022842"/>
    </source>
</evidence>